<evidence type="ECO:0000256" key="3">
    <source>
        <dbReference type="ARBA" id="ARBA00022989"/>
    </source>
</evidence>
<dbReference type="PANTHER" id="PTHR11814">
    <property type="entry name" value="SULFATE TRANSPORTER"/>
    <property type="match status" value="1"/>
</dbReference>
<dbReference type="GO" id="GO:0055085">
    <property type="term" value="P:transmembrane transport"/>
    <property type="evidence" value="ECO:0007669"/>
    <property type="project" value="InterPro"/>
</dbReference>
<evidence type="ECO:0000256" key="1">
    <source>
        <dbReference type="ARBA" id="ARBA00004141"/>
    </source>
</evidence>
<evidence type="ECO:0000256" key="2">
    <source>
        <dbReference type="ARBA" id="ARBA00022692"/>
    </source>
</evidence>
<dbReference type="InterPro" id="IPR011547">
    <property type="entry name" value="SLC26A/SulP_dom"/>
</dbReference>
<reference evidence="7" key="1">
    <citation type="submission" date="2013-03" db="EMBL/GenBank/DDBJ databases">
        <authorList>
            <person name="Aslett M."/>
        </authorList>
    </citation>
    <scope>NUCLEOTIDE SEQUENCE [LARGE SCALE GENOMIC DNA]</scope>
    <source>
        <strain evidence="7">ISE/inbred ISE</strain>
    </source>
</reference>
<dbReference type="SUPFAM" id="SSF52091">
    <property type="entry name" value="SpoIIaa-like"/>
    <property type="match status" value="1"/>
</dbReference>
<keyword evidence="2 5" id="KW-0812">Transmembrane</keyword>
<dbReference type="InterPro" id="IPR002645">
    <property type="entry name" value="STAS_dom"/>
</dbReference>
<feature type="transmembrane region" description="Helical" evidence="5">
    <location>
        <begin position="36"/>
        <end position="56"/>
    </location>
</feature>
<comment type="caution">
    <text evidence="7">The sequence shown here is derived from an EMBL/GenBank/DDBJ whole genome shotgun (WGS) entry which is preliminary data.</text>
</comment>
<dbReference type="CDD" id="cd07042">
    <property type="entry name" value="STAS_SulP_like_sulfate_transporter"/>
    <property type="match status" value="1"/>
</dbReference>
<organism evidence="7">
    <name type="scientific">Haemonchus contortus</name>
    <name type="common">Barber pole worm</name>
    <dbReference type="NCBI Taxonomy" id="6289"/>
    <lineage>
        <taxon>Eukaryota</taxon>
        <taxon>Metazoa</taxon>
        <taxon>Ecdysozoa</taxon>
        <taxon>Nematoda</taxon>
        <taxon>Chromadorea</taxon>
        <taxon>Rhabditida</taxon>
        <taxon>Rhabditina</taxon>
        <taxon>Rhabditomorpha</taxon>
        <taxon>Strongyloidea</taxon>
        <taxon>Trichostrongylidae</taxon>
        <taxon>Haemonchus</taxon>
    </lineage>
</organism>
<feature type="transmembrane region" description="Helical" evidence="5">
    <location>
        <begin position="150"/>
        <end position="167"/>
    </location>
</feature>
<evidence type="ECO:0000256" key="5">
    <source>
        <dbReference type="SAM" id="Phobius"/>
    </source>
</evidence>
<reference evidence="7" key="2">
    <citation type="submission" date="2013-05" db="EMBL/GenBank/DDBJ databases">
        <title>The genome and transcriptome of Haemonchus contortus: a key model parasite for drug and vaccine discovery.</title>
        <authorList>
            <person name="Laing R."/>
            <person name="Kikuchi T."/>
            <person name="Martinelli A."/>
            <person name="Tsai I.J."/>
            <person name="Beech R.N."/>
            <person name="Redman E."/>
            <person name="Holroyd N."/>
            <person name="Bartley D.J."/>
            <person name="Beasley H."/>
            <person name="Britton C."/>
            <person name="Curran D."/>
            <person name="Devaney E."/>
            <person name="Gilabert A."/>
            <person name="Jackson F."/>
            <person name="Hunt M."/>
            <person name="Johnston S."/>
            <person name="Kryukov I."/>
            <person name="Li K."/>
            <person name="Morrison A.A."/>
            <person name="Reid A.J."/>
            <person name="Sargison N."/>
            <person name="Saunders G."/>
            <person name="Wasmuth J.D."/>
            <person name="Wolstenholme A."/>
            <person name="Berriman M."/>
            <person name="Gilleard J.S."/>
            <person name="Cotton J.A."/>
        </authorList>
    </citation>
    <scope>NUCLEOTIDE SEQUENCE [LARGE SCALE GENOMIC DNA]</scope>
    <source>
        <strain evidence="7">ISE/inbred ISE</strain>
    </source>
</reference>
<keyword evidence="4 5" id="KW-0472">Membrane</keyword>
<dbReference type="EMBL" id="CAVP010059489">
    <property type="protein sequence ID" value="CDL95859.1"/>
    <property type="molecule type" value="Genomic_DNA"/>
</dbReference>
<dbReference type="Pfam" id="PF00916">
    <property type="entry name" value="Sulfate_transp"/>
    <property type="match status" value="1"/>
</dbReference>
<name>W6NJ32_HAECO</name>
<dbReference type="GO" id="GO:0016020">
    <property type="term" value="C:membrane"/>
    <property type="evidence" value="ECO:0007669"/>
    <property type="project" value="UniProtKB-SubCell"/>
</dbReference>
<dbReference type="AlphaFoldDB" id="W6NJ32"/>
<dbReference type="Pfam" id="PF01740">
    <property type="entry name" value="STAS"/>
    <property type="match status" value="1"/>
</dbReference>
<evidence type="ECO:0000256" key="4">
    <source>
        <dbReference type="ARBA" id="ARBA00023136"/>
    </source>
</evidence>
<feature type="transmembrane region" description="Helical" evidence="5">
    <location>
        <begin position="272"/>
        <end position="295"/>
    </location>
</feature>
<gene>
    <name evidence="7" type="ORF">HCOI_00241700</name>
</gene>
<protein>
    <submittedName>
        <fullName evidence="7">Sulphate transporter and Sulphate transporter antisigma-factor antagonist STAS domain containing protein</fullName>
    </submittedName>
</protein>
<dbReference type="InterPro" id="IPR036513">
    <property type="entry name" value="STAS_dom_sf"/>
</dbReference>
<accession>W6NJ32</accession>
<proteinExistence type="predicted"/>
<evidence type="ECO:0000313" key="7">
    <source>
        <dbReference type="EMBL" id="CDL95859.1"/>
    </source>
</evidence>
<dbReference type="InterPro" id="IPR001902">
    <property type="entry name" value="SLC26A/SulP_fam"/>
</dbReference>
<feature type="transmembrane region" description="Helical" evidence="5">
    <location>
        <begin position="121"/>
        <end position="138"/>
    </location>
</feature>
<feature type="domain" description="STAS" evidence="6">
    <location>
        <begin position="324"/>
        <end position="435"/>
    </location>
</feature>
<sequence length="435" mass="48283">MSGKTVHRLAYDNENMDMSVANASTSIEHGYHPVEVASALTLAIGFVQLFIAILGLDFLTVYFSDQIVAGFTTGAAVHVFVTQLKDVTGIYGTPRRTGIGNAILRVYDIVVEIYRTNPTTILVSTIAITLLYIGKKLINPLVVAHSPIPIPFELLMVIFGALASWLLHLESEFMVRTVGDIPTGLPLPSLPRLSILPYLIKEAIPIAVVTIAVHISMAKLLAKQNNYSVDGKQELYALGFTSTISSFFPVYPSSCSLARTMVNASAGTRTQLFAVFSSVFIFVVLQFGGTFLGPLPMKFFANSRPRWHILVNIPGTGEYRDVERYQQVNFVENVCVVRFDAPLLFTNVEKFREMVDVITRNWESVICNSELETKENSLLDEEETTRLSKFLIIDCSAFVYIDMMGVNCLKETYTDLLKQGIRVMFAAPKGESEET</sequence>
<comment type="subcellular location">
    <subcellularLocation>
        <location evidence="1">Membrane</location>
        <topology evidence="1">Multi-pass membrane protein</topology>
    </subcellularLocation>
</comment>
<dbReference type="PROSITE" id="PS50801">
    <property type="entry name" value="STAS"/>
    <property type="match status" value="1"/>
</dbReference>
<evidence type="ECO:0000259" key="6">
    <source>
        <dbReference type="PROSITE" id="PS50801"/>
    </source>
</evidence>
<dbReference type="Gene3D" id="3.30.750.24">
    <property type="entry name" value="STAS domain"/>
    <property type="match status" value="1"/>
</dbReference>
<keyword evidence="3 5" id="KW-1133">Transmembrane helix</keyword>